<name>A0AAV7LFZ5_PLEWA</name>
<dbReference type="AlphaFoldDB" id="A0AAV7LFZ5"/>
<dbReference type="Proteomes" id="UP001066276">
    <property type="component" value="Chromosome 11"/>
</dbReference>
<sequence length="77" mass="8632">MKRIMLGHRECPKREALHKIYDLFLGQGLKVLASSLACLFYSLDLGVRTSENNTEQGAQTNIKSAHSRTGAIAMKRR</sequence>
<accession>A0AAV7LFZ5</accession>
<organism evidence="2 3">
    <name type="scientific">Pleurodeles waltl</name>
    <name type="common">Iberian ribbed newt</name>
    <dbReference type="NCBI Taxonomy" id="8319"/>
    <lineage>
        <taxon>Eukaryota</taxon>
        <taxon>Metazoa</taxon>
        <taxon>Chordata</taxon>
        <taxon>Craniata</taxon>
        <taxon>Vertebrata</taxon>
        <taxon>Euteleostomi</taxon>
        <taxon>Amphibia</taxon>
        <taxon>Batrachia</taxon>
        <taxon>Caudata</taxon>
        <taxon>Salamandroidea</taxon>
        <taxon>Salamandridae</taxon>
        <taxon>Pleurodelinae</taxon>
        <taxon>Pleurodeles</taxon>
    </lineage>
</organism>
<proteinExistence type="predicted"/>
<feature type="compositionally biased region" description="Polar residues" evidence="1">
    <location>
        <begin position="53"/>
        <end position="64"/>
    </location>
</feature>
<evidence type="ECO:0000313" key="3">
    <source>
        <dbReference type="Proteomes" id="UP001066276"/>
    </source>
</evidence>
<comment type="caution">
    <text evidence="2">The sequence shown here is derived from an EMBL/GenBank/DDBJ whole genome shotgun (WGS) entry which is preliminary data.</text>
</comment>
<reference evidence="2" key="1">
    <citation type="journal article" date="2022" name="bioRxiv">
        <title>Sequencing and chromosome-scale assembly of the giantPleurodeles waltlgenome.</title>
        <authorList>
            <person name="Brown T."/>
            <person name="Elewa A."/>
            <person name="Iarovenko S."/>
            <person name="Subramanian E."/>
            <person name="Araus A.J."/>
            <person name="Petzold A."/>
            <person name="Susuki M."/>
            <person name="Suzuki K.-i.T."/>
            <person name="Hayashi T."/>
            <person name="Toyoda A."/>
            <person name="Oliveira C."/>
            <person name="Osipova E."/>
            <person name="Leigh N.D."/>
            <person name="Simon A."/>
            <person name="Yun M.H."/>
        </authorList>
    </citation>
    <scope>NUCLEOTIDE SEQUENCE</scope>
    <source>
        <strain evidence="2">20211129_DDA</strain>
        <tissue evidence="2">Liver</tissue>
    </source>
</reference>
<evidence type="ECO:0000313" key="2">
    <source>
        <dbReference type="EMBL" id="KAJ1089329.1"/>
    </source>
</evidence>
<gene>
    <name evidence="2" type="ORF">NDU88_002480</name>
</gene>
<protein>
    <submittedName>
        <fullName evidence="2">Uncharacterized protein</fullName>
    </submittedName>
</protein>
<dbReference type="EMBL" id="JANPWB010000015">
    <property type="protein sequence ID" value="KAJ1089329.1"/>
    <property type="molecule type" value="Genomic_DNA"/>
</dbReference>
<evidence type="ECO:0000256" key="1">
    <source>
        <dbReference type="SAM" id="MobiDB-lite"/>
    </source>
</evidence>
<keyword evidence="3" id="KW-1185">Reference proteome</keyword>
<feature type="region of interest" description="Disordered" evidence="1">
    <location>
        <begin position="53"/>
        <end position="77"/>
    </location>
</feature>